<feature type="compositionally biased region" description="Basic and acidic residues" evidence="1">
    <location>
        <begin position="19"/>
        <end position="31"/>
    </location>
</feature>
<comment type="caution">
    <text evidence="2">The sequence shown here is derived from an EMBL/GenBank/DDBJ whole genome shotgun (WGS) entry which is preliminary data.</text>
</comment>
<gene>
    <name evidence="2" type="ORF">PoB_007039400</name>
</gene>
<feature type="compositionally biased region" description="Low complexity" evidence="1">
    <location>
        <begin position="33"/>
        <end position="43"/>
    </location>
</feature>
<name>A0AAV4DIN8_9GAST</name>
<dbReference type="Proteomes" id="UP000735302">
    <property type="component" value="Unassembled WGS sequence"/>
</dbReference>
<feature type="compositionally biased region" description="Basic and acidic residues" evidence="1">
    <location>
        <begin position="94"/>
        <end position="104"/>
    </location>
</feature>
<evidence type="ECO:0000313" key="2">
    <source>
        <dbReference type="EMBL" id="GFO43889.1"/>
    </source>
</evidence>
<feature type="compositionally biased region" description="Acidic residues" evidence="1">
    <location>
        <begin position="118"/>
        <end position="134"/>
    </location>
</feature>
<reference evidence="2 3" key="1">
    <citation type="journal article" date="2021" name="Elife">
        <title>Chloroplast acquisition without the gene transfer in kleptoplastic sea slugs, Plakobranchus ocellatus.</title>
        <authorList>
            <person name="Maeda T."/>
            <person name="Takahashi S."/>
            <person name="Yoshida T."/>
            <person name="Shimamura S."/>
            <person name="Takaki Y."/>
            <person name="Nagai Y."/>
            <person name="Toyoda A."/>
            <person name="Suzuki Y."/>
            <person name="Arimoto A."/>
            <person name="Ishii H."/>
            <person name="Satoh N."/>
            <person name="Nishiyama T."/>
            <person name="Hasebe M."/>
            <person name="Maruyama T."/>
            <person name="Minagawa J."/>
            <person name="Obokata J."/>
            <person name="Shigenobu S."/>
        </authorList>
    </citation>
    <scope>NUCLEOTIDE SEQUENCE [LARGE SCALE GENOMIC DNA]</scope>
</reference>
<evidence type="ECO:0000256" key="1">
    <source>
        <dbReference type="SAM" id="MobiDB-lite"/>
    </source>
</evidence>
<accession>A0AAV4DIN8</accession>
<evidence type="ECO:0000313" key="3">
    <source>
        <dbReference type="Proteomes" id="UP000735302"/>
    </source>
</evidence>
<keyword evidence="3" id="KW-1185">Reference proteome</keyword>
<sequence>MPEERLSLSVSSHLMHAQAHRDSPTHNRNGEETAATAAAAAAAARKEQGLDRAPCSINKTRGNSCFCAPMLNCRSARPFNLTTAPMRYGGGGEGEVKEADDKETIRRKKRRWRKGGEEVEEDEEEKEEVEDDNKDDSGICFSCAATADNEDGSDDDDGECLCIEVLASRLSFLFRLKYQ</sequence>
<dbReference type="AlphaFoldDB" id="A0AAV4DIN8"/>
<protein>
    <submittedName>
        <fullName evidence="2">Uncharacterized protein</fullName>
    </submittedName>
</protein>
<proteinExistence type="predicted"/>
<feature type="region of interest" description="Disordered" evidence="1">
    <location>
        <begin position="1"/>
        <end position="48"/>
    </location>
</feature>
<organism evidence="2 3">
    <name type="scientific">Plakobranchus ocellatus</name>
    <dbReference type="NCBI Taxonomy" id="259542"/>
    <lineage>
        <taxon>Eukaryota</taxon>
        <taxon>Metazoa</taxon>
        <taxon>Spiralia</taxon>
        <taxon>Lophotrochozoa</taxon>
        <taxon>Mollusca</taxon>
        <taxon>Gastropoda</taxon>
        <taxon>Heterobranchia</taxon>
        <taxon>Euthyneura</taxon>
        <taxon>Panpulmonata</taxon>
        <taxon>Sacoglossa</taxon>
        <taxon>Placobranchoidea</taxon>
        <taxon>Plakobranchidae</taxon>
        <taxon>Plakobranchus</taxon>
    </lineage>
</organism>
<feature type="region of interest" description="Disordered" evidence="1">
    <location>
        <begin position="85"/>
        <end position="138"/>
    </location>
</feature>
<dbReference type="EMBL" id="BLXT01007928">
    <property type="protein sequence ID" value="GFO43889.1"/>
    <property type="molecule type" value="Genomic_DNA"/>
</dbReference>